<keyword evidence="3" id="KW-1185">Reference proteome</keyword>
<dbReference type="Pfam" id="PF14316">
    <property type="entry name" value="DUF4381"/>
    <property type="match status" value="1"/>
</dbReference>
<feature type="transmembrane region" description="Helical" evidence="1">
    <location>
        <begin position="25"/>
        <end position="45"/>
    </location>
</feature>
<dbReference type="Proteomes" id="UP001528411">
    <property type="component" value="Unassembled WGS sequence"/>
</dbReference>
<dbReference type="EMBL" id="JAQOMS010000002">
    <property type="protein sequence ID" value="MDC2890869.1"/>
    <property type="molecule type" value="Genomic_DNA"/>
</dbReference>
<keyword evidence="1" id="KW-0472">Membrane</keyword>
<name>A0ABT5FI48_9GAMM</name>
<comment type="caution">
    <text evidence="2">The sequence shown here is derived from an EMBL/GenBank/DDBJ whole genome shotgun (WGS) entry which is preliminary data.</text>
</comment>
<organism evidence="2 3">
    <name type="scientific">Psychrosphaera algicola</name>
    <dbReference type="NCBI Taxonomy" id="3023714"/>
    <lineage>
        <taxon>Bacteria</taxon>
        <taxon>Pseudomonadati</taxon>
        <taxon>Pseudomonadota</taxon>
        <taxon>Gammaproteobacteria</taxon>
        <taxon>Alteromonadales</taxon>
        <taxon>Pseudoalteromonadaceae</taxon>
        <taxon>Psychrosphaera</taxon>
    </lineage>
</organism>
<keyword evidence="1" id="KW-1133">Transmembrane helix</keyword>
<keyword evidence="1" id="KW-0812">Transmembrane</keyword>
<protein>
    <submittedName>
        <fullName evidence="2">DUF4381 domain-containing protein</fullName>
    </submittedName>
</protein>
<evidence type="ECO:0000256" key="1">
    <source>
        <dbReference type="SAM" id="Phobius"/>
    </source>
</evidence>
<gene>
    <name evidence="2" type="ORF">PN838_21640</name>
</gene>
<dbReference type="InterPro" id="IPR025489">
    <property type="entry name" value="DUF4381"/>
</dbReference>
<reference evidence="2 3" key="1">
    <citation type="submission" date="2023-01" db="EMBL/GenBank/DDBJ databases">
        <title>Psychrosphaera sp. nov., isolated from marine algae.</title>
        <authorList>
            <person name="Bayburt H."/>
            <person name="Choi B.J."/>
            <person name="Kim J.M."/>
            <person name="Choi D.G."/>
            <person name="Jeon C.O."/>
        </authorList>
    </citation>
    <scope>NUCLEOTIDE SEQUENCE [LARGE SCALE GENOMIC DNA]</scope>
    <source>
        <strain evidence="2 3">G1-22</strain>
    </source>
</reference>
<evidence type="ECO:0000313" key="2">
    <source>
        <dbReference type="EMBL" id="MDC2890869.1"/>
    </source>
</evidence>
<proteinExistence type="predicted"/>
<accession>A0ABT5FI48</accession>
<sequence length="146" mass="16638">MQPDLLSQLNDIQTPDPIGWWPLAWGWYLVLILLLTASFILFKLIKTKFEQSKAKKQALRELTAMDKTLTPLQQVTVINNILKRVVLAYAPRQDVANLTGSQWAEWLNSQGTKGHTIDSDLLTLAYKATCDEAHSERYQQQARALD</sequence>
<evidence type="ECO:0000313" key="3">
    <source>
        <dbReference type="Proteomes" id="UP001528411"/>
    </source>
</evidence>
<dbReference type="RefSeq" id="WP_272181948.1">
    <property type="nucleotide sequence ID" value="NZ_JAQOMS010000002.1"/>
</dbReference>